<protein>
    <recommendedName>
        <fullName evidence="7">Capsular polysaccharide biosynthesis protein</fullName>
    </recommendedName>
</protein>
<proteinExistence type="predicted"/>
<dbReference type="AlphaFoldDB" id="A0A8J3J5E5"/>
<dbReference type="PANTHER" id="PTHR32309">
    <property type="entry name" value="TYROSINE-PROTEIN KINASE"/>
    <property type="match status" value="1"/>
</dbReference>
<keyword evidence="4" id="KW-0472">Membrane</keyword>
<evidence type="ECO:0000256" key="2">
    <source>
        <dbReference type="ARBA" id="ARBA00022840"/>
    </source>
</evidence>
<dbReference type="RefSeq" id="WP_203657913.1">
    <property type="nucleotide sequence ID" value="NZ_BAAAZM010000005.1"/>
</dbReference>
<dbReference type="SUPFAM" id="SSF52540">
    <property type="entry name" value="P-loop containing nucleoside triphosphate hydrolases"/>
    <property type="match status" value="1"/>
</dbReference>
<organism evidence="5 6">
    <name type="scientific">Actinocatenispora rupis</name>
    <dbReference type="NCBI Taxonomy" id="519421"/>
    <lineage>
        <taxon>Bacteria</taxon>
        <taxon>Bacillati</taxon>
        <taxon>Actinomycetota</taxon>
        <taxon>Actinomycetes</taxon>
        <taxon>Micromonosporales</taxon>
        <taxon>Micromonosporaceae</taxon>
        <taxon>Actinocatenispora</taxon>
    </lineage>
</organism>
<feature type="region of interest" description="Disordered" evidence="3">
    <location>
        <begin position="465"/>
        <end position="521"/>
    </location>
</feature>
<gene>
    <name evidence="5" type="ORF">Aru02nite_28150</name>
</gene>
<dbReference type="InterPro" id="IPR027417">
    <property type="entry name" value="P-loop_NTPase"/>
</dbReference>
<evidence type="ECO:0000313" key="6">
    <source>
        <dbReference type="Proteomes" id="UP000612808"/>
    </source>
</evidence>
<feature type="transmembrane region" description="Helical" evidence="4">
    <location>
        <begin position="196"/>
        <end position="213"/>
    </location>
</feature>
<keyword evidence="4" id="KW-1133">Transmembrane helix</keyword>
<evidence type="ECO:0000313" key="5">
    <source>
        <dbReference type="EMBL" id="GID11926.1"/>
    </source>
</evidence>
<keyword evidence="6" id="KW-1185">Reference proteome</keyword>
<dbReference type="EMBL" id="BOMB01000015">
    <property type="protein sequence ID" value="GID11926.1"/>
    <property type="molecule type" value="Genomic_DNA"/>
</dbReference>
<keyword evidence="1" id="KW-0547">Nucleotide-binding</keyword>
<dbReference type="Proteomes" id="UP000612808">
    <property type="component" value="Unassembled WGS sequence"/>
</dbReference>
<name>A0A8J3J5E5_9ACTN</name>
<accession>A0A8J3J5E5</accession>
<sequence>MSTTTNPAAGGGQYRPDAEPHGRRFLLVNLGWIALVTLLVTAGAAVMSWSRTPTYASAAQVQVPPGVVAGTTVAQPVDMGTEKAVASSTAVVQIAARKLHLPVSTLAHGLTVTVPVDTAVLDIKYTGSSPRIAQQRAQAVAEAYVSYRTTRQRADLATAKKANLKGVTVVPAPSPALIDDANLPTKPASPNHLTDLAVAAVIGLALGLGIALVRDRRDDRVRSGADLAARAGARLLGQIPAYRPVGVVGPSRAADAYRAVRARLSRVIATERARTLLVTSASQHATGATAANLAAGLARTGTRTLLVGPAEPFGLPAEPSLGDVLAGTAEVGEAVRHTGIDGLTLLPSGGYGDDDALLDAASLAQVMHELCWRSDLVVLDAPPLPAGPDAELLAAHADLALLVARSRRTHRRQVRQAVDRLTAAGVPLAGCVLDHVGRSRRAEVLHRAPSRGLLPLLRQAIGRRRTTGADAADVPGTAEQGSAPETRAAASSTSDGARTPLVHAFVPGRDGSDRAAGNGRE</sequence>
<comment type="caution">
    <text evidence="5">The sequence shown here is derived from an EMBL/GenBank/DDBJ whole genome shotgun (WGS) entry which is preliminary data.</text>
</comment>
<dbReference type="GO" id="GO:0005886">
    <property type="term" value="C:plasma membrane"/>
    <property type="evidence" value="ECO:0007669"/>
    <property type="project" value="TreeGrafter"/>
</dbReference>
<feature type="transmembrane region" description="Helical" evidence="4">
    <location>
        <begin position="25"/>
        <end position="47"/>
    </location>
</feature>
<keyword evidence="4" id="KW-0812">Transmembrane</keyword>
<dbReference type="GO" id="GO:0004713">
    <property type="term" value="F:protein tyrosine kinase activity"/>
    <property type="evidence" value="ECO:0007669"/>
    <property type="project" value="TreeGrafter"/>
</dbReference>
<reference evidence="5" key="1">
    <citation type="submission" date="2021-01" db="EMBL/GenBank/DDBJ databases">
        <title>Whole genome shotgun sequence of Actinocatenispora rupis NBRC 107355.</title>
        <authorList>
            <person name="Komaki H."/>
            <person name="Tamura T."/>
        </authorList>
    </citation>
    <scope>NUCLEOTIDE SEQUENCE</scope>
    <source>
        <strain evidence="5">NBRC 107355</strain>
    </source>
</reference>
<evidence type="ECO:0000256" key="4">
    <source>
        <dbReference type="SAM" id="Phobius"/>
    </source>
</evidence>
<dbReference type="InterPro" id="IPR050445">
    <property type="entry name" value="Bact_polysacc_biosynth/exp"/>
</dbReference>
<dbReference type="InterPro" id="IPR005702">
    <property type="entry name" value="Wzc-like_C"/>
</dbReference>
<evidence type="ECO:0000256" key="3">
    <source>
        <dbReference type="SAM" id="MobiDB-lite"/>
    </source>
</evidence>
<dbReference type="Gene3D" id="3.40.50.300">
    <property type="entry name" value="P-loop containing nucleotide triphosphate hydrolases"/>
    <property type="match status" value="1"/>
</dbReference>
<keyword evidence="2" id="KW-0067">ATP-binding</keyword>
<dbReference type="PANTHER" id="PTHR32309:SF31">
    <property type="entry name" value="CAPSULAR EXOPOLYSACCHARIDE FAMILY"/>
    <property type="match status" value="1"/>
</dbReference>
<evidence type="ECO:0008006" key="7">
    <source>
        <dbReference type="Google" id="ProtNLM"/>
    </source>
</evidence>
<evidence type="ECO:0000256" key="1">
    <source>
        <dbReference type="ARBA" id="ARBA00022741"/>
    </source>
</evidence>
<dbReference type="CDD" id="cd05387">
    <property type="entry name" value="BY-kinase"/>
    <property type="match status" value="1"/>
</dbReference>